<proteinExistence type="predicted"/>
<comment type="caution">
    <text evidence="2">The sequence shown here is derived from an EMBL/GenBank/DDBJ whole genome shotgun (WGS) entry which is preliminary data.</text>
</comment>
<dbReference type="Gene3D" id="3.10.180.10">
    <property type="entry name" value="2,3-Dihydroxybiphenyl 1,2-Dioxygenase, domain 1"/>
    <property type="match status" value="1"/>
</dbReference>
<reference evidence="2 3" key="1">
    <citation type="submission" date="2019-01" db="EMBL/GenBank/DDBJ databases">
        <title>Pseudoxanthomonas composti sp. nov., isolated from compost.</title>
        <authorList>
            <person name="Yang G."/>
        </authorList>
    </citation>
    <scope>NUCLEOTIDE SEQUENCE [LARGE SCALE GENOMIC DNA]</scope>
    <source>
        <strain evidence="2 3">GSS15</strain>
    </source>
</reference>
<keyword evidence="3" id="KW-1185">Reference proteome</keyword>
<name>A0A4Q1JVL6_9GAMM</name>
<dbReference type="OrthoDB" id="4762357at2"/>
<dbReference type="Pfam" id="PF18029">
    <property type="entry name" value="Glyoxalase_6"/>
    <property type="match status" value="1"/>
</dbReference>
<keyword evidence="2" id="KW-0223">Dioxygenase</keyword>
<dbReference type="InterPro" id="IPR041581">
    <property type="entry name" value="Glyoxalase_6"/>
</dbReference>
<protein>
    <submittedName>
        <fullName evidence="2">Glyoxalase/bleomycin resistance/dioxygenase family protein</fullName>
    </submittedName>
</protein>
<dbReference type="PROSITE" id="PS51819">
    <property type="entry name" value="VOC"/>
    <property type="match status" value="1"/>
</dbReference>
<evidence type="ECO:0000313" key="2">
    <source>
        <dbReference type="EMBL" id="RXR06209.1"/>
    </source>
</evidence>
<gene>
    <name evidence="2" type="ORF">EPA99_09685</name>
</gene>
<dbReference type="InterPro" id="IPR029068">
    <property type="entry name" value="Glyas_Bleomycin-R_OHBP_Dase"/>
</dbReference>
<feature type="domain" description="VOC" evidence="1">
    <location>
        <begin position="3"/>
        <end position="126"/>
    </location>
</feature>
<accession>A0A4Q1JVL6</accession>
<evidence type="ECO:0000259" key="1">
    <source>
        <dbReference type="PROSITE" id="PS51819"/>
    </source>
</evidence>
<dbReference type="SUPFAM" id="SSF54593">
    <property type="entry name" value="Glyoxalase/Bleomycin resistance protein/Dihydroxybiphenyl dioxygenase"/>
    <property type="match status" value="1"/>
</dbReference>
<dbReference type="Proteomes" id="UP000289784">
    <property type="component" value="Unassembled WGS sequence"/>
</dbReference>
<evidence type="ECO:0000313" key="3">
    <source>
        <dbReference type="Proteomes" id="UP000289784"/>
    </source>
</evidence>
<sequence>MSGPAQAGLFIYAKDLPRLAGFYESLLGMSRVHAASDLVVLHSPDIQLTLHAIPPAIAASISISSPPDRREDAALKFFFTVPSIAEATAKAPALGGEVLPEQWLGSGFRVCNAVDPEGNIFQIRENAA</sequence>
<dbReference type="GO" id="GO:0051213">
    <property type="term" value="F:dioxygenase activity"/>
    <property type="evidence" value="ECO:0007669"/>
    <property type="project" value="UniProtKB-KW"/>
</dbReference>
<dbReference type="AlphaFoldDB" id="A0A4Q1JVL6"/>
<keyword evidence="2" id="KW-0560">Oxidoreductase</keyword>
<dbReference type="InterPro" id="IPR037523">
    <property type="entry name" value="VOC_core"/>
</dbReference>
<dbReference type="EMBL" id="SAWZ01000004">
    <property type="protein sequence ID" value="RXR06209.1"/>
    <property type="molecule type" value="Genomic_DNA"/>
</dbReference>
<organism evidence="2 3">
    <name type="scientific">Pseudoxanthomonas composti</name>
    <dbReference type="NCBI Taxonomy" id="2137479"/>
    <lineage>
        <taxon>Bacteria</taxon>
        <taxon>Pseudomonadati</taxon>
        <taxon>Pseudomonadota</taxon>
        <taxon>Gammaproteobacteria</taxon>
        <taxon>Lysobacterales</taxon>
        <taxon>Lysobacteraceae</taxon>
        <taxon>Pseudoxanthomonas</taxon>
    </lineage>
</organism>